<reference evidence="1" key="1">
    <citation type="submission" date="2023-07" db="EMBL/GenBank/DDBJ databases">
        <title>Sorghum-associated microbial communities from plants grown in Nebraska, USA.</title>
        <authorList>
            <person name="Schachtman D."/>
        </authorList>
    </citation>
    <scope>NUCLEOTIDE SEQUENCE</scope>
    <source>
        <strain evidence="1">BE80</strain>
    </source>
</reference>
<dbReference type="RefSeq" id="WP_056692034.1">
    <property type="nucleotide sequence ID" value="NZ_JAVDTR010000005.1"/>
</dbReference>
<evidence type="ECO:0000313" key="1">
    <source>
        <dbReference type="EMBL" id="MDR6723908.1"/>
    </source>
</evidence>
<keyword evidence="1" id="KW-0418">Kinase</keyword>
<dbReference type="GO" id="GO:0004674">
    <property type="term" value="F:protein serine/threonine kinase activity"/>
    <property type="evidence" value="ECO:0007669"/>
    <property type="project" value="UniProtKB-KW"/>
</dbReference>
<gene>
    <name evidence="1" type="ORF">J2W91_002370</name>
</gene>
<dbReference type="EMBL" id="JAVDTR010000005">
    <property type="protein sequence ID" value="MDR6723908.1"/>
    <property type="molecule type" value="Genomic_DNA"/>
</dbReference>
<name>A0AAP5H072_PAEAM</name>
<keyword evidence="1" id="KW-0723">Serine/threonine-protein kinase</keyword>
<protein>
    <submittedName>
        <fullName evidence="1">RIO-like serine/threonine protein kinase</fullName>
    </submittedName>
</protein>
<organism evidence="1 2">
    <name type="scientific">Paenibacillus amylolyticus</name>
    <dbReference type="NCBI Taxonomy" id="1451"/>
    <lineage>
        <taxon>Bacteria</taxon>
        <taxon>Bacillati</taxon>
        <taxon>Bacillota</taxon>
        <taxon>Bacilli</taxon>
        <taxon>Bacillales</taxon>
        <taxon>Paenibacillaceae</taxon>
        <taxon>Paenibacillus</taxon>
    </lineage>
</organism>
<proteinExistence type="predicted"/>
<comment type="caution">
    <text evidence="1">The sequence shown here is derived from an EMBL/GenBank/DDBJ whole genome shotgun (WGS) entry which is preliminary data.</text>
</comment>
<evidence type="ECO:0000313" key="2">
    <source>
        <dbReference type="Proteomes" id="UP001254832"/>
    </source>
</evidence>
<accession>A0AAP5H072</accession>
<dbReference type="AlphaFoldDB" id="A0AAP5H072"/>
<dbReference type="Proteomes" id="UP001254832">
    <property type="component" value="Unassembled WGS sequence"/>
</dbReference>
<keyword evidence="1" id="KW-0808">Transferase</keyword>
<sequence>MNIVNPIPSNMKELLAHYDANGHLTMQASLIGQRSVVYRIKDYSLKVYSTRGKIDGEVECTAISEMQNYAFVPKLYAYSSGKCVLTQWVEALNLRQYRDTYGHIPPQLLNDILTTEIQQIRAGYQDWDVIQYENLLWTKCGEVKRNDFWLCEPIGSKREAVEEKFNRKIEQIYNQDWSGFEHIHNYFNRHGLTSKDMREALDQFLSHRNGLSLIG</sequence>